<evidence type="ECO:0000259" key="1">
    <source>
        <dbReference type="Pfam" id="PF16585"/>
    </source>
</evidence>
<evidence type="ECO:0000313" key="7">
    <source>
        <dbReference type="EMBL" id="OKZ55571.1"/>
    </source>
</evidence>
<dbReference type="PROSITE" id="PS51257">
    <property type="entry name" value="PROKAR_LIPOPROTEIN"/>
    <property type="match status" value="1"/>
</dbReference>
<gene>
    <name evidence="7" type="ORF">BHV80_00430</name>
    <name evidence="2" type="ORF">BvMPK_3395</name>
    <name evidence="5" type="ORF">L0N01_08880</name>
    <name evidence="4" type="ORF">L4X52_11990</name>
    <name evidence="3" type="ORF">LI282_22760</name>
    <name evidence="6" type="ORF">PL594_09940</name>
</gene>
<dbReference type="EMBL" id="JAQKEI010000011">
    <property type="protein sequence ID" value="MDB0851827.1"/>
    <property type="molecule type" value="Genomic_DNA"/>
</dbReference>
<dbReference type="EMBL" id="JAJCQG010000174">
    <property type="protein sequence ID" value="MCB7283815.1"/>
    <property type="molecule type" value="Genomic_DNA"/>
</dbReference>
<reference evidence="8" key="1">
    <citation type="submission" date="2015-10" db="EMBL/GenBank/DDBJ databases">
        <title>Extensive mobilome-driven genome diversification in gut-associated Bacteroides vulgatus mpk.</title>
        <authorList>
            <person name="Beier S."/>
            <person name="Lange A."/>
            <person name="Huson D.H."/>
            <person name="Frick J.-S."/>
            <person name="Autenrieth I.B."/>
        </authorList>
    </citation>
    <scope>NUCLEOTIDE SEQUENCE [LARGE SCALE GENOMIC DNA]</scope>
    <source>
        <strain evidence="8">mpk</strain>
    </source>
</reference>
<dbReference type="Proteomes" id="UP001201179">
    <property type="component" value="Unassembled WGS sequence"/>
</dbReference>
<dbReference type="Proteomes" id="UP001200843">
    <property type="component" value="Unassembled WGS sequence"/>
</dbReference>
<name>A0A0P0LBY8_PHOVU</name>
<evidence type="ECO:0000313" key="3">
    <source>
        <dbReference type="EMBL" id="MCB7283815.1"/>
    </source>
</evidence>
<evidence type="ECO:0000313" key="6">
    <source>
        <dbReference type="EMBL" id="MDB0851827.1"/>
    </source>
</evidence>
<dbReference type="AlphaFoldDB" id="A0A0P0LBY8"/>
<dbReference type="Proteomes" id="UP001210999">
    <property type="component" value="Unassembled WGS sequence"/>
</dbReference>
<dbReference type="EMBL" id="CP013020">
    <property type="protein sequence ID" value="ALK85957.1"/>
    <property type="molecule type" value="Genomic_DNA"/>
</dbReference>
<accession>A0A0P0LBY8</accession>
<evidence type="ECO:0000313" key="8">
    <source>
        <dbReference type="Proteomes" id="UP000061587"/>
    </source>
</evidence>
<reference evidence="5" key="5">
    <citation type="submission" date="2022-01" db="EMBL/GenBank/DDBJ databases">
        <title>Collection of gut derived symbiotic bacterial strains cultured from healthy donors.</title>
        <authorList>
            <person name="Lin H."/>
            <person name="Kohout C."/>
            <person name="Waligurski E."/>
            <person name="Pamer E.G."/>
        </authorList>
    </citation>
    <scope>NUCLEOTIDE SEQUENCE</scope>
    <source>
        <strain evidence="5">DFI.6.72</strain>
    </source>
</reference>
<sequence length="136" mass="15571">MKQILLFILFMLGISSCDKAPINGKLDGRWQLMTIEYTNGKIEECNRIYYSIQLHLVEISAKGGNGGTHIGRFSYKGDEVTMSEFRHRGDEEKLTTLNELKPFGLNQAINHLKVEKATGKKLILKSDYARLTFRKF</sequence>
<feature type="domain" description="Lipocalin-like" evidence="1">
    <location>
        <begin position="14"/>
        <end position="136"/>
    </location>
</feature>
<dbReference type="EMBL" id="JAKNGO010000016">
    <property type="protein sequence ID" value="MCG4688716.1"/>
    <property type="molecule type" value="Genomic_DNA"/>
</dbReference>
<reference evidence="6" key="7">
    <citation type="submission" date="2023-01" db="EMBL/GenBank/DDBJ databases">
        <title>Human gut microbiome strain richness.</title>
        <authorList>
            <person name="Chen-Liaw A."/>
        </authorList>
    </citation>
    <scope>NUCLEOTIDE SEQUENCE</scope>
    <source>
        <strain evidence="6">H9_m1001271B151109d0_201107</strain>
    </source>
</reference>
<dbReference type="EMBL" id="JAKKWZ010000020">
    <property type="protein sequence ID" value="MCG0340697.1"/>
    <property type="molecule type" value="Genomic_DNA"/>
</dbReference>
<proteinExistence type="predicted"/>
<evidence type="ECO:0000313" key="4">
    <source>
        <dbReference type="EMBL" id="MCG0340697.1"/>
    </source>
</evidence>
<evidence type="ECO:0000313" key="9">
    <source>
        <dbReference type="Proteomes" id="UP000186631"/>
    </source>
</evidence>
<reference evidence="4" key="6">
    <citation type="submission" date="2022-01" db="EMBL/GenBank/DDBJ databases">
        <authorList>
            <person name="Mingchao X."/>
        </authorList>
    </citation>
    <scope>NUCLEOTIDE SEQUENCE</scope>
    <source>
        <strain evidence="4">Bv4372</strain>
    </source>
</reference>
<dbReference type="Gene3D" id="2.40.128.280">
    <property type="match status" value="1"/>
</dbReference>
<dbReference type="Proteomes" id="UP001199363">
    <property type="component" value="Unassembled WGS sequence"/>
</dbReference>
<dbReference type="OMA" id="THIGRFS"/>
<evidence type="ECO:0000313" key="2">
    <source>
        <dbReference type="EMBL" id="ALK85957.1"/>
    </source>
</evidence>
<protein>
    <submittedName>
        <fullName evidence="3">Lipocalin-like domain-containing protein</fullName>
    </submittedName>
</protein>
<dbReference type="Proteomes" id="UP000061587">
    <property type="component" value="Chromosome"/>
</dbReference>
<reference evidence="2 8" key="2">
    <citation type="journal article" date="2016" name="Genome Biol. Evol.">
        <title>Extensive mobilome-driven genome diversification in mouse gut-associated Bacteroides vulgatus mpk.</title>
        <authorList>
            <person name="Lange A."/>
            <person name="Beier S."/>
            <person name="Steimle A."/>
            <person name="Autenrieth I.B."/>
            <person name="Huson D.H."/>
            <person name="Frick J.S."/>
        </authorList>
    </citation>
    <scope>NUCLEOTIDE SEQUENCE [LARGE SCALE GENOMIC DNA]</scope>
    <source>
        <strain evidence="8">mpk</strain>
        <strain evidence="2">Mpk</strain>
    </source>
</reference>
<dbReference type="Proteomes" id="UP000186631">
    <property type="component" value="Unassembled WGS sequence"/>
</dbReference>
<dbReference type="InterPro" id="IPR024311">
    <property type="entry name" value="Lipocalin-like"/>
</dbReference>
<reference evidence="7 9" key="3">
    <citation type="journal article" date="2016" name="Nat. Biotechnol.">
        <title>Measurement of bacterial replication rates in microbial communities.</title>
        <authorList>
            <person name="Brown C.T."/>
            <person name="Olm M.R."/>
            <person name="Thomas B.C."/>
            <person name="Banfield J.F."/>
        </authorList>
    </citation>
    <scope>NUCLEOTIDE SEQUENCE [LARGE SCALE GENOMIC DNA]</scope>
    <source>
        <strain evidence="7">42_262</strain>
    </source>
</reference>
<dbReference type="PATRIC" id="fig|821.40.peg.4088"/>
<organism evidence="2 8">
    <name type="scientific">Phocaeicola vulgatus</name>
    <name type="common">Bacteroides vulgatus</name>
    <dbReference type="NCBI Taxonomy" id="821"/>
    <lineage>
        <taxon>Bacteria</taxon>
        <taxon>Pseudomonadati</taxon>
        <taxon>Bacteroidota</taxon>
        <taxon>Bacteroidia</taxon>
        <taxon>Bacteroidales</taxon>
        <taxon>Bacteroidaceae</taxon>
        <taxon>Phocaeicola</taxon>
    </lineage>
</organism>
<dbReference type="Pfam" id="PF16585">
    <property type="entry name" value="Lipocalin_8"/>
    <property type="match status" value="1"/>
</dbReference>
<evidence type="ECO:0000313" key="5">
    <source>
        <dbReference type="EMBL" id="MCG4688716.1"/>
    </source>
</evidence>
<dbReference type="EMBL" id="MNQV01000032">
    <property type="protein sequence ID" value="OKZ55571.1"/>
    <property type="molecule type" value="Genomic_DNA"/>
</dbReference>
<reference evidence="3" key="4">
    <citation type="submission" date="2021-10" db="EMBL/GenBank/DDBJ databases">
        <title>Collection of gut derived symbiotic bacterial strains cultured from healthy donors.</title>
        <authorList>
            <person name="Lin H."/>
            <person name="Littmann E."/>
            <person name="Kohout C."/>
            <person name="Pamer E.G."/>
        </authorList>
    </citation>
    <scope>NUCLEOTIDE SEQUENCE</scope>
    <source>
        <strain evidence="3">DFI.1.167</strain>
    </source>
</reference>